<keyword evidence="6 10" id="KW-1133">Transmembrane helix</keyword>
<evidence type="ECO:0000256" key="4">
    <source>
        <dbReference type="ARBA" id="ARBA00022596"/>
    </source>
</evidence>
<reference evidence="12 13" key="1">
    <citation type="journal article" date="2019" name="Int. J. Syst. Evol. Microbiol.">
        <title>The Global Catalogue of Microorganisms (GCM) 10K type strain sequencing project: providing services to taxonomists for standard genome sequencing and annotation.</title>
        <authorList>
            <consortium name="The Broad Institute Genomics Platform"/>
            <consortium name="The Broad Institute Genome Sequencing Center for Infectious Disease"/>
            <person name="Wu L."/>
            <person name="Ma J."/>
        </authorList>
    </citation>
    <scope>NUCLEOTIDE SEQUENCE [LARGE SCALE GENOMIC DNA]</scope>
    <source>
        <strain evidence="12 13">JCM 17504</strain>
    </source>
</reference>
<sequence>MLNFLIRRSATVLLVLVGVSILTYGLMFFTPGDPARTILRQQAGGRPPSDAAVMDFREEHGLNDPIPIQYANWMWDVLHGDLRESYYEETSVTSLIADRLPATFELAVAGLLVALVISLPAGVISAVHKGQFPDYVSQLTALLGVSMPNFWLGYLLIIVFALNLDLLPTYGVGGIKHLVLPAVTLGTGMAAIITRLVRSSMLEVLDEDYVRTARSKGLRERIVVYKHALRNALIPVVTIIGLQFGYLLNGAVIVEIVFQRPGLGDLLINAIFARNYPVVQGLVLLIAVIFVLTNFFVDITYRYIDPRISFEGGDA</sequence>
<dbReference type="InterPro" id="IPR000515">
    <property type="entry name" value="MetI-like"/>
</dbReference>
<gene>
    <name evidence="12" type="ORF">GCM10025751_49180</name>
</gene>
<dbReference type="EMBL" id="BAABKX010000022">
    <property type="protein sequence ID" value="GAA5062203.1"/>
    <property type="molecule type" value="Genomic_DNA"/>
</dbReference>
<dbReference type="Gene3D" id="1.10.3720.10">
    <property type="entry name" value="MetI-like"/>
    <property type="match status" value="1"/>
</dbReference>
<keyword evidence="3" id="KW-1003">Cell membrane</keyword>
<dbReference type="Pfam" id="PF19300">
    <property type="entry name" value="BPD_transp_1_N"/>
    <property type="match status" value="1"/>
</dbReference>
<dbReference type="InterPro" id="IPR050045">
    <property type="entry name" value="Opp2B"/>
</dbReference>
<feature type="transmembrane region" description="Helical" evidence="10">
    <location>
        <begin position="139"/>
        <end position="162"/>
    </location>
</feature>
<feature type="transmembrane region" description="Helical" evidence="10">
    <location>
        <begin position="174"/>
        <end position="193"/>
    </location>
</feature>
<dbReference type="GO" id="GO:0005886">
    <property type="term" value="C:plasma membrane"/>
    <property type="evidence" value="ECO:0007669"/>
    <property type="project" value="UniProtKB-SubCell"/>
</dbReference>
<feature type="transmembrane region" description="Helical" evidence="10">
    <location>
        <begin position="106"/>
        <end position="127"/>
    </location>
</feature>
<dbReference type="SUPFAM" id="SSF161098">
    <property type="entry name" value="MetI-like"/>
    <property type="match status" value="1"/>
</dbReference>
<evidence type="ECO:0000256" key="7">
    <source>
        <dbReference type="ARBA" id="ARBA00023065"/>
    </source>
</evidence>
<evidence type="ECO:0000256" key="5">
    <source>
        <dbReference type="ARBA" id="ARBA00022692"/>
    </source>
</evidence>
<evidence type="ECO:0000256" key="8">
    <source>
        <dbReference type="ARBA" id="ARBA00023136"/>
    </source>
</evidence>
<comment type="caution">
    <text evidence="12">The sequence shown here is derived from an EMBL/GenBank/DDBJ whole genome shotgun (WGS) entry which is preliminary data.</text>
</comment>
<evidence type="ECO:0000256" key="2">
    <source>
        <dbReference type="ARBA" id="ARBA00022448"/>
    </source>
</evidence>
<dbReference type="PANTHER" id="PTHR43163:SF6">
    <property type="entry name" value="DIPEPTIDE TRANSPORT SYSTEM PERMEASE PROTEIN DPPB-RELATED"/>
    <property type="match status" value="1"/>
</dbReference>
<keyword evidence="8 10" id="KW-0472">Membrane</keyword>
<dbReference type="PANTHER" id="PTHR43163">
    <property type="entry name" value="DIPEPTIDE TRANSPORT SYSTEM PERMEASE PROTEIN DPPB-RELATED"/>
    <property type="match status" value="1"/>
</dbReference>
<comment type="similarity">
    <text evidence="9">Belongs to the binding-protein-dependent transport system permease family. OppBC subfamily.</text>
</comment>
<proteinExistence type="inferred from homology"/>
<dbReference type="PROSITE" id="PS50928">
    <property type="entry name" value="ABC_TM1"/>
    <property type="match status" value="1"/>
</dbReference>
<dbReference type="GeneID" id="68616556"/>
<dbReference type="InterPro" id="IPR045621">
    <property type="entry name" value="BPD_transp_1_N"/>
</dbReference>
<dbReference type="InterPro" id="IPR035906">
    <property type="entry name" value="MetI-like_sf"/>
</dbReference>
<organism evidence="12 13">
    <name type="scientific">Haladaptatus pallidirubidus</name>
    <dbReference type="NCBI Taxonomy" id="1008152"/>
    <lineage>
        <taxon>Archaea</taxon>
        <taxon>Methanobacteriati</taxon>
        <taxon>Methanobacteriota</taxon>
        <taxon>Stenosarchaea group</taxon>
        <taxon>Halobacteria</taxon>
        <taxon>Halobacteriales</taxon>
        <taxon>Haladaptataceae</taxon>
        <taxon>Haladaptatus</taxon>
    </lineage>
</organism>
<dbReference type="Pfam" id="PF00528">
    <property type="entry name" value="BPD_transp_1"/>
    <property type="match status" value="1"/>
</dbReference>
<evidence type="ECO:0000256" key="3">
    <source>
        <dbReference type="ARBA" id="ARBA00022475"/>
    </source>
</evidence>
<dbReference type="GO" id="GO:0015099">
    <property type="term" value="F:nickel cation transmembrane transporter activity"/>
    <property type="evidence" value="ECO:0007669"/>
    <property type="project" value="InterPro"/>
</dbReference>
<comment type="subcellular location">
    <subcellularLocation>
        <location evidence="1 10">Cell membrane</location>
        <topology evidence="1 10">Multi-pass membrane protein</topology>
    </subcellularLocation>
</comment>
<dbReference type="Proteomes" id="UP001501729">
    <property type="component" value="Unassembled WGS sequence"/>
</dbReference>
<dbReference type="RefSeq" id="WP_227777914.1">
    <property type="nucleotide sequence ID" value="NZ_BAABKX010000022.1"/>
</dbReference>
<dbReference type="AlphaFoldDB" id="A0AAV3UPM8"/>
<keyword evidence="2 10" id="KW-0813">Transport</keyword>
<feature type="domain" description="ABC transmembrane type-1" evidence="11">
    <location>
        <begin position="100"/>
        <end position="301"/>
    </location>
</feature>
<evidence type="ECO:0000256" key="9">
    <source>
        <dbReference type="ARBA" id="ARBA00024202"/>
    </source>
</evidence>
<feature type="transmembrane region" description="Helical" evidence="10">
    <location>
        <begin position="232"/>
        <end position="258"/>
    </location>
</feature>
<keyword evidence="7" id="KW-0406">Ion transport</keyword>
<feature type="transmembrane region" description="Helical" evidence="10">
    <location>
        <begin position="278"/>
        <end position="297"/>
    </location>
</feature>
<name>A0AAV3UPM8_9EURY</name>
<evidence type="ECO:0000256" key="10">
    <source>
        <dbReference type="RuleBase" id="RU363032"/>
    </source>
</evidence>
<feature type="transmembrane region" description="Helical" evidence="10">
    <location>
        <begin position="12"/>
        <end position="30"/>
    </location>
</feature>
<keyword evidence="13" id="KW-1185">Reference proteome</keyword>
<protein>
    <submittedName>
        <fullName evidence="12">ABC transporter permease</fullName>
    </submittedName>
</protein>
<evidence type="ECO:0000259" key="11">
    <source>
        <dbReference type="PROSITE" id="PS50928"/>
    </source>
</evidence>
<evidence type="ECO:0000256" key="1">
    <source>
        <dbReference type="ARBA" id="ARBA00004651"/>
    </source>
</evidence>
<evidence type="ECO:0000313" key="13">
    <source>
        <dbReference type="Proteomes" id="UP001501729"/>
    </source>
</evidence>
<keyword evidence="5 10" id="KW-0812">Transmembrane</keyword>
<keyword evidence="4" id="KW-0533">Nickel</keyword>
<evidence type="ECO:0000256" key="6">
    <source>
        <dbReference type="ARBA" id="ARBA00022989"/>
    </source>
</evidence>
<evidence type="ECO:0000313" key="12">
    <source>
        <dbReference type="EMBL" id="GAA5062203.1"/>
    </source>
</evidence>
<dbReference type="NCBIfam" id="NF045470">
    <property type="entry name" value="Opp2B"/>
    <property type="match status" value="1"/>
</dbReference>
<dbReference type="CDD" id="cd06261">
    <property type="entry name" value="TM_PBP2"/>
    <property type="match status" value="1"/>
</dbReference>
<accession>A0AAV3UPM8</accession>